<dbReference type="EMBL" id="KZ998429">
    <property type="protein sequence ID" value="RKO86156.1"/>
    <property type="molecule type" value="Genomic_DNA"/>
</dbReference>
<dbReference type="AlphaFoldDB" id="A0A4P9W7M2"/>
<sequence length="224" mass="24116">MKTRPDSGSPSPPHGSPRYHGLNTRSRGLQLDDRLPEAGGGMDDGDGPVDKGYYFPTGLKTLPFEWIDLNLSGRAHSVHMCFRGTCFGASGVIKRVDLAKTEGGVKSVVHEIAAYEALEALDASGRTRAPISALVRVSRRQCMTFTFVHGDLHPRNVAFCEIEGEARRALSVDLKTTRAASEEDIATPSQSSSSGFCPAPPLPLVLPLPACPHAAYFVLGVWCR</sequence>
<reference evidence="3" key="1">
    <citation type="journal article" date="2018" name="Nat. Microbiol.">
        <title>Leveraging single-cell genomics to expand the fungal tree of life.</title>
        <authorList>
            <person name="Ahrendt S.R."/>
            <person name="Quandt C.A."/>
            <person name="Ciobanu D."/>
            <person name="Clum A."/>
            <person name="Salamov A."/>
            <person name="Andreopoulos B."/>
            <person name="Cheng J.F."/>
            <person name="Woyke T."/>
            <person name="Pelin A."/>
            <person name="Henrissat B."/>
            <person name="Reynolds N.K."/>
            <person name="Benny G.L."/>
            <person name="Smith M.E."/>
            <person name="James T.Y."/>
            <person name="Grigoriev I.V."/>
        </authorList>
    </citation>
    <scope>NUCLEOTIDE SEQUENCE [LARGE SCALE GENOMIC DNA]</scope>
</reference>
<evidence type="ECO:0000256" key="1">
    <source>
        <dbReference type="SAM" id="MobiDB-lite"/>
    </source>
</evidence>
<accession>A0A4P9W7M2</accession>
<feature type="region of interest" description="Disordered" evidence="1">
    <location>
        <begin position="1"/>
        <end position="26"/>
    </location>
</feature>
<evidence type="ECO:0000313" key="3">
    <source>
        <dbReference type="Proteomes" id="UP000269721"/>
    </source>
</evidence>
<protein>
    <submittedName>
        <fullName evidence="2">Uncharacterized protein</fullName>
    </submittedName>
</protein>
<keyword evidence="3" id="KW-1185">Reference proteome</keyword>
<dbReference type="Proteomes" id="UP000269721">
    <property type="component" value="Unassembled WGS sequence"/>
</dbReference>
<organism evidence="2 3">
    <name type="scientific">Blyttiomyces helicus</name>
    <dbReference type="NCBI Taxonomy" id="388810"/>
    <lineage>
        <taxon>Eukaryota</taxon>
        <taxon>Fungi</taxon>
        <taxon>Fungi incertae sedis</taxon>
        <taxon>Chytridiomycota</taxon>
        <taxon>Chytridiomycota incertae sedis</taxon>
        <taxon>Chytridiomycetes</taxon>
        <taxon>Chytridiomycetes incertae sedis</taxon>
        <taxon>Blyttiomyces</taxon>
    </lineage>
</organism>
<proteinExistence type="predicted"/>
<evidence type="ECO:0000313" key="2">
    <source>
        <dbReference type="EMBL" id="RKO86156.1"/>
    </source>
</evidence>
<name>A0A4P9W7M2_9FUNG</name>
<gene>
    <name evidence="2" type="ORF">BDK51DRAFT_46390</name>
</gene>